<keyword evidence="2" id="KW-1185">Reference proteome</keyword>
<dbReference type="InterPro" id="IPR050793">
    <property type="entry name" value="CMP-NeuNAc_synthase"/>
</dbReference>
<evidence type="ECO:0000313" key="2">
    <source>
        <dbReference type="Proteomes" id="UP000320672"/>
    </source>
</evidence>
<dbReference type="InterPro" id="IPR003329">
    <property type="entry name" value="Cytidylyl_trans"/>
</dbReference>
<dbReference type="EC" id="2.7.7.82" evidence="1"/>
<proteinExistence type="predicted"/>
<sequence length="236" mass="26008">MSDTNIAGFIFARGGSKGVVRKNVRMLGGKPLIAHAIEVALESRWLDKIYVSTDCPEIAETAARFGAIIPFMRPPELAADDSPERLAWRHAIEATEQQMGQSIDALVSIPPTAPLRSSDDIDACIDKLLNSTADIVVTAKKAERSPYFNMITLDESAEAHLAAKPPTPIARRQDAPTVYDMTTVAYAARRQAVMEQNSIFEGHVKAVIIPPERAIDIDTEFDFDLAEFLLCRRNKN</sequence>
<keyword evidence="1" id="KW-0548">Nucleotidyltransferase</keyword>
<name>A0A517MLS5_9BACT</name>
<dbReference type="EMBL" id="CP036262">
    <property type="protein sequence ID" value="QDS95819.1"/>
    <property type="molecule type" value="Genomic_DNA"/>
</dbReference>
<reference evidence="1 2" key="1">
    <citation type="submission" date="2019-02" db="EMBL/GenBank/DDBJ databases">
        <title>Deep-cultivation of Planctomycetes and their phenomic and genomic characterization uncovers novel biology.</title>
        <authorList>
            <person name="Wiegand S."/>
            <person name="Jogler M."/>
            <person name="Boedeker C."/>
            <person name="Pinto D."/>
            <person name="Vollmers J."/>
            <person name="Rivas-Marin E."/>
            <person name="Kohn T."/>
            <person name="Peeters S.H."/>
            <person name="Heuer A."/>
            <person name="Rast P."/>
            <person name="Oberbeckmann S."/>
            <person name="Bunk B."/>
            <person name="Jeske O."/>
            <person name="Meyerdierks A."/>
            <person name="Storesund J.E."/>
            <person name="Kallscheuer N."/>
            <person name="Luecker S."/>
            <person name="Lage O.M."/>
            <person name="Pohl T."/>
            <person name="Merkel B.J."/>
            <person name="Hornburger P."/>
            <person name="Mueller R.-W."/>
            <person name="Bruemmer F."/>
            <person name="Labrenz M."/>
            <person name="Spormann A.M."/>
            <person name="Op den Camp H."/>
            <person name="Overmann J."/>
            <person name="Amann R."/>
            <person name="Jetten M.S.M."/>
            <person name="Mascher T."/>
            <person name="Medema M.H."/>
            <person name="Devos D.P."/>
            <person name="Kaster A.-K."/>
            <person name="Ovreas L."/>
            <person name="Rohde M."/>
            <person name="Galperin M.Y."/>
            <person name="Jogler C."/>
        </authorList>
    </citation>
    <scope>NUCLEOTIDE SEQUENCE [LARGE SCALE GENOMIC DNA]</scope>
    <source>
        <strain evidence="1 2">FF011L</strain>
    </source>
</reference>
<dbReference type="PANTHER" id="PTHR21485">
    <property type="entry name" value="HAD SUPERFAMILY MEMBERS CMAS AND KDSC"/>
    <property type="match status" value="1"/>
</dbReference>
<dbReference type="Proteomes" id="UP000320672">
    <property type="component" value="Chromosome"/>
</dbReference>
<keyword evidence="1" id="KW-0808">Transferase</keyword>
<accession>A0A517MLS5</accession>
<dbReference type="SUPFAM" id="SSF53448">
    <property type="entry name" value="Nucleotide-diphospho-sugar transferases"/>
    <property type="match status" value="1"/>
</dbReference>
<dbReference type="RefSeq" id="WP_246109560.1">
    <property type="nucleotide sequence ID" value="NZ_CP036262.1"/>
</dbReference>
<gene>
    <name evidence="1" type="primary">legF</name>
    <name evidence="1" type="ORF">FF011L_46200</name>
</gene>
<dbReference type="AlphaFoldDB" id="A0A517MLS5"/>
<dbReference type="Gene3D" id="3.90.550.10">
    <property type="entry name" value="Spore Coat Polysaccharide Biosynthesis Protein SpsA, Chain A"/>
    <property type="match status" value="1"/>
</dbReference>
<dbReference type="KEGG" id="rml:FF011L_46200"/>
<organism evidence="1 2">
    <name type="scientific">Roseimaritima multifibrata</name>
    <dbReference type="NCBI Taxonomy" id="1930274"/>
    <lineage>
        <taxon>Bacteria</taxon>
        <taxon>Pseudomonadati</taxon>
        <taxon>Planctomycetota</taxon>
        <taxon>Planctomycetia</taxon>
        <taxon>Pirellulales</taxon>
        <taxon>Pirellulaceae</taxon>
        <taxon>Roseimaritima</taxon>
    </lineage>
</organism>
<dbReference type="InterPro" id="IPR029044">
    <property type="entry name" value="Nucleotide-diphossugar_trans"/>
</dbReference>
<dbReference type="GO" id="GO:0008781">
    <property type="term" value="F:N-acylneuraminate cytidylyltransferase activity"/>
    <property type="evidence" value="ECO:0007669"/>
    <property type="project" value="TreeGrafter"/>
</dbReference>
<protein>
    <submittedName>
        <fullName evidence="1">CMP-N,N'-diacetyllegionaminic acid synthase</fullName>
        <ecNumber evidence="1">2.7.7.82</ecNumber>
    </submittedName>
</protein>
<dbReference type="PANTHER" id="PTHR21485:SF6">
    <property type="entry name" value="N-ACYLNEURAMINATE CYTIDYLYLTRANSFERASE-RELATED"/>
    <property type="match status" value="1"/>
</dbReference>
<dbReference type="Pfam" id="PF02348">
    <property type="entry name" value="CTP_transf_3"/>
    <property type="match status" value="1"/>
</dbReference>
<evidence type="ECO:0000313" key="1">
    <source>
        <dbReference type="EMBL" id="QDS95819.1"/>
    </source>
</evidence>
<dbReference type="CDD" id="cd02513">
    <property type="entry name" value="CMP-NeuAc_Synthase"/>
    <property type="match status" value="1"/>
</dbReference>